<evidence type="ECO:0000313" key="3">
    <source>
        <dbReference type="EMBL" id="ASN05113.1"/>
    </source>
</evidence>
<name>A0A221MBU8_9BACI</name>
<dbReference type="Pfam" id="PF01476">
    <property type="entry name" value="LysM"/>
    <property type="match status" value="1"/>
</dbReference>
<feature type="domain" description="LysM" evidence="2">
    <location>
        <begin position="2"/>
        <end position="47"/>
    </location>
</feature>
<organism evidence="3 4">
    <name type="scientific">Virgibacillus necropolis</name>
    <dbReference type="NCBI Taxonomy" id="163877"/>
    <lineage>
        <taxon>Bacteria</taxon>
        <taxon>Bacillati</taxon>
        <taxon>Bacillota</taxon>
        <taxon>Bacilli</taxon>
        <taxon>Bacillales</taxon>
        <taxon>Bacillaceae</taxon>
        <taxon>Virgibacillus</taxon>
    </lineage>
</organism>
<dbReference type="InterPro" id="IPR036779">
    <property type="entry name" value="LysM_dom_sf"/>
</dbReference>
<dbReference type="AlphaFoldDB" id="A0A221MBU8"/>
<dbReference type="InterPro" id="IPR014248">
    <property type="entry name" value="Spore_coat_assembly_SafA"/>
</dbReference>
<evidence type="ECO:0000256" key="1">
    <source>
        <dbReference type="SAM" id="MobiDB-lite"/>
    </source>
</evidence>
<feature type="region of interest" description="Disordered" evidence="1">
    <location>
        <begin position="283"/>
        <end position="324"/>
    </location>
</feature>
<gene>
    <name evidence="3" type="ORF">CFK40_08855</name>
</gene>
<dbReference type="RefSeq" id="WP_089531963.1">
    <property type="nucleotide sequence ID" value="NZ_CP022437.1"/>
</dbReference>
<dbReference type="CDD" id="cd00118">
    <property type="entry name" value="LysM"/>
    <property type="match status" value="1"/>
</dbReference>
<dbReference type="InterPro" id="IPR018392">
    <property type="entry name" value="LysM"/>
</dbReference>
<reference evidence="3 4" key="1">
    <citation type="journal article" date="2003" name="Int. J. Syst. Evol. Microbiol.">
        <title>Virgibacillus carmonensis sp. nov., Virgibacillus necropolis sp. nov. and Virgibacillus picturae sp. nov., three novel species isolated from deteriorated mural paintings, transfer of the species of the genus salibacillus to Virgibacillus, as Virgibacillus marismortui comb. nov. and Virgibacillus salexigens comb. nov., and emended description of the genus Virgibacillus.</title>
        <authorList>
            <person name="Heyrman J."/>
            <person name="Logan N.A."/>
            <person name="Busse H.J."/>
            <person name="Balcaen A."/>
            <person name="Lebbe L."/>
            <person name="Rodriguez-Diaz M."/>
            <person name="Swings J."/>
            <person name="De Vos P."/>
        </authorList>
    </citation>
    <scope>NUCLEOTIDE SEQUENCE [LARGE SCALE GENOMIC DNA]</scope>
    <source>
        <strain evidence="3 4">LMG 19488</strain>
    </source>
</reference>
<keyword evidence="4" id="KW-1185">Reference proteome</keyword>
<dbReference type="SMART" id="SM00257">
    <property type="entry name" value="LysM"/>
    <property type="match status" value="1"/>
</dbReference>
<sequence>MKIHIVKKGDTLWEIANQYDVDFEQLKELNTQLSSPDMIMPGMKIKVPSNSKPVKKENMYVKEKEMVKTPYKDISPKPLPVIKEDEKEKPKMMHKPPMMENPKMTYNQPMMENPKMPHNQPMMQKPPVYHMPIMDQDMHQYTTINFSQMPTPKEEVKQVKHHENMHPMPHHMPHHMQMVPMCCYPMYPMHQGNVSPMHMPPQKPMPHKQHGCGCGCEGKKPPFHHYPSNMNMYEEKSPYQHYDKKMNKSMYDEMPEMEMPKKPNHKFDDDCNDMEYKHHYKGYNQPFPKMDENKGYGNPYPAPPGFQPFPNASFRDDEDENNNE</sequence>
<evidence type="ECO:0000259" key="2">
    <source>
        <dbReference type="PROSITE" id="PS51782"/>
    </source>
</evidence>
<evidence type="ECO:0000313" key="4">
    <source>
        <dbReference type="Proteomes" id="UP000204391"/>
    </source>
</evidence>
<dbReference type="NCBIfam" id="TIGR02899">
    <property type="entry name" value="spore_safA"/>
    <property type="match status" value="1"/>
</dbReference>
<proteinExistence type="predicted"/>
<dbReference type="Proteomes" id="UP000204391">
    <property type="component" value="Chromosome"/>
</dbReference>
<dbReference type="PROSITE" id="PS51782">
    <property type="entry name" value="LYSM"/>
    <property type="match status" value="1"/>
</dbReference>
<dbReference type="SUPFAM" id="SSF54106">
    <property type="entry name" value="LysM domain"/>
    <property type="match status" value="1"/>
</dbReference>
<accession>A0A221MBU8</accession>
<protein>
    <recommendedName>
        <fullName evidence="2">LysM domain-containing protein</fullName>
    </recommendedName>
</protein>
<dbReference type="OrthoDB" id="2033517at2"/>
<dbReference type="EMBL" id="CP022437">
    <property type="protein sequence ID" value="ASN05113.1"/>
    <property type="molecule type" value="Genomic_DNA"/>
</dbReference>
<dbReference type="Gene3D" id="3.10.350.10">
    <property type="entry name" value="LysM domain"/>
    <property type="match status" value="1"/>
</dbReference>
<dbReference type="KEGG" id="vne:CFK40_08855"/>